<protein>
    <submittedName>
        <fullName evidence="6">Diacylglycerol kinase family lipid kinase</fullName>
    </submittedName>
</protein>
<accession>A0A5B8XSF4</accession>
<sequence>MPSFRTFVIANPQSGAGSVKREWEPVERLLRAQIETLDIAFTEGPGHATLLAREALKAGWEMVVAVGGDGTINEVVNGFFEKTDTKENFTLEDGFIRRQDKYLPTPINPDAVFGFVPMGTGGDFRRTVGAMGGVNETIKLLGGTNFRQIDLGHSVYVSERGPLEFRTFVNVASGGIGGLVDRMTNSMWKGLGGKLSFGLASSVTWFKYQNRPLTVRIDDLEELQDRFFNVVIANGEYFGGGMWVAPGAQLDDGKFQVVIFSDLPRKESATLIRKIYKAEHLGIEGVSRRNATTVAIRPESNSTLFLDLDGESPGQAPATFFMHPKAIRLKTA</sequence>
<dbReference type="InterPro" id="IPR050187">
    <property type="entry name" value="Lipid_Phosphate_FormReg"/>
</dbReference>
<evidence type="ECO:0000313" key="7">
    <source>
        <dbReference type="Proteomes" id="UP000321595"/>
    </source>
</evidence>
<keyword evidence="1" id="KW-0808">Transferase</keyword>
<dbReference type="EMBL" id="CP042467">
    <property type="protein sequence ID" value="QED27798.1"/>
    <property type="molecule type" value="Genomic_DNA"/>
</dbReference>
<evidence type="ECO:0000256" key="3">
    <source>
        <dbReference type="ARBA" id="ARBA00022777"/>
    </source>
</evidence>
<dbReference type="SUPFAM" id="SSF111331">
    <property type="entry name" value="NAD kinase/diacylglycerol kinase-like"/>
    <property type="match status" value="1"/>
</dbReference>
<evidence type="ECO:0000259" key="5">
    <source>
        <dbReference type="PROSITE" id="PS50146"/>
    </source>
</evidence>
<dbReference type="KEGG" id="bbae:FRD01_11245"/>
<evidence type="ECO:0000256" key="4">
    <source>
        <dbReference type="ARBA" id="ARBA00022840"/>
    </source>
</evidence>
<proteinExistence type="predicted"/>
<dbReference type="InterPro" id="IPR016064">
    <property type="entry name" value="NAD/diacylglycerol_kinase_sf"/>
</dbReference>
<dbReference type="PANTHER" id="PTHR12358">
    <property type="entry name" value="SPHINGOSINE KINASE"/>
    <property type="match status" value="1"/>
</dbReference>
<organism evidence="6 7">
    <name type="scientific">Microvenator marinus</name>
    <dbReference type="NCBI Taxonomy" id="2600177"/>
    <lineage>
        <taxon>Bacteria</taxon>
        <taxon>Deltaproteobacteria</taxon>
        <taxon>Bradymonadales</taxon>
        <taxon>Microvenatoraceae</taxon>
        <taxon>Microvenator</taxon>
    </lineage>
</organism>
<dbReference type="OrthoDB" id="142078at2"/>
<dbReference type="SMART" id="SM00046">
    <property type="entry name" value="DAGKc"/>
    <property type="match status" value="1"/>
</dbReference>
<reference evidence="6 7" key="1">
    <citation type="submission" date="2019-08" db="EMBL/GenBank/DDBJ databases">
        <authorList>
            <person name="Liang Q."/>
        </authorList>
    </citation>
    <scope>NUCLEOTIDE SEQUENCE [LARGE SCALE GENOMIC DNA]</scope>
    <source>
        <strain evidence="6 7">V1718</strain>
    </source>
</reference>
<dbReference type="Pfam" id="PF00781">
    <property type="entry name" value="DAGK_cat"/>
    <property type="match status" value="1"/>
</dbReference>
<dbReference type="InterPro" id="IPR017438">
    <property type="entry name" value="ATP-NAD_kinase_N"/>
</dbReference>
<evidence type="ECO:0000313" key="6">
    <source>
        <dbReference type="EMBL" id="QED27798.1"/>
    </source>
</evidence>
<dbReference type="Proteomes" id="UP000321595">
    <property type="component" value="Chromosome"/>
</dbReference>
<feature type="domain" description="DAGKc" evidence="5">
    <location>
        <begin position="1"/>
        <end position="158"/>
    </location>
</feature>
<dbReference type="GO" id="GO:0005524">
    <property type="term" value="F:ATP binding"/>
    <property type="evidence" value="ECO:0007669"/>
    <property type="project" value="UniProtKB-KW"/>
</dbReference>
<dbReference type="RefSeq" id="WP_146959652.1">
    <property type="nucleotide sequence ID" value="NZ_CP042467.1"/>
</dbReference>
<keyword evidence="4" id="KW-0067">ATP-binding</keyword>
<dbReference type="Gene3D" id="3.40.50.10330">
    <property type="entry name" value="Probable inorganic polyphosphate/atp-NAD kinase, domain 1"/>
    <property type="match status" value="1"/>
</dbReference>
<dbReference type="Gene3D" id="2.60.200.40">
    <property type="match status" value="1"/>
</dbReference>
<name>A0A5B8XSF4_9DELT</name>
<keyword evidence="7" id="KW-1185">Reference proteome</keyword>
<keyword evidence="2" id="KW-0547">Nucleotide-binding</keyword>
<dbReference type="PROSITE" id="PS50146">
    <property type="entry name" value="DAGK"/>
    <property type="match status" value="1"/>
</dbReference>
<dbReference type="InterPro" id="IPR045540">
    <property type="entry name" value="YegS/DAGK_C"/>
</dbReference>
<evidence type="ECO:0000256" key="2">
    <source>
        <dbReference type="ARBA" id="ARBA00022741"/>
    </source>
</evidence>
<gene>
    <name evidence="6" type="ORF">FRD01_11245</name>
</gene>
<dbReference type="PANTHER" id="PTHR12358:SF54">
    <property type="entry name" value="SPHINGOSINE KINASE RELATED PROTEIN"/>
    <property type="match status" value="1"/>
</dbReference>
<dbReference type="AlphaFoldDB" id="A0A5B8XSF4"/>
<keyword evidence="3 6" id="KW-0418">Kinase</keyword>
<evidence type="ECO:0000256" key="1">
    <source>
        <dbReference type="ARBA" id="ARBA00022679"/>
    </source>
</evidence>
<dbReference type="InterPro" id="IPR001206">
    <property type="entry name" value="Diacylglycerol_kinase_cat_dom"/>
</dbReference>
<dbReference type="Pfam" id="PF19279">
    <property type="entry name" value="YegS_C"/>
    <property type="match status" value="1"/>
</dbReference>
<dbReference type="GO" id="GO:0016301">
    <property type="term" value="F:kinase activity"/>
    <property type="evidence" value="ECO:0007669"/>
    <property type="project" value="UniProtKB-KW"/>
</dbReference>